<sequence length="321" mass="36188">MDKYYVGIDTSNYTTSLAVIDAGGNTLIDLRKILEVKKNQVGLRQQDAIFQHMKNLPLMIDKLSNIIDPGNINTISVSVAPRTVKDSYMPVFQVGKGQAFILSSILKKPLKQFSHQEGHISSGMLNSPLEDEKRFLAFHLSGGTTELLLIDNEKDNFDINIIGGTKDLNIGQLIDRIGVAMGIRFPCGRELDYISQKGKRINLKLPMSTHGTWANFSGMENYFKKIYGENIYYREDIANTLFYCISQFIIRIVLEASYLYDVKYILFIGGVSSNSIIRDELLKGLNYNDIECYFPNTDICTDNGVGMANLGRIKKGHVWEI</sequence>
<dbReference type="OrthoDB" id="1675500at2"/>
<feature type="domain" description="Gcp-like" evidence="7">
    <location>
        <begin position="46"/>
        <end position="305"/>
    </location>
</feature>
<evidence type="ECO:0000256" key="1">
    <source>
        <dbReference type="ARBA" id="ARBA00012156"/>
    </source>
</evidence>
<dbReference type="RefSeq" id="WP_128752497.1">
    <property type="nucleotide sequence ID" value="NZ_CP035282.1"/>
</dbReference>
<dbReference type="SUPFAM" id="SSF53067">
    <property type="entry name" value="Actin-like ATPase domain"/>
    <property type="match status" value="1"/>
</dbReference>
<evidence type="ECO:0000256" key="3">
    <source>
        <dbReference type="ARBA" id="ARBA00022694"/>
    </source>
</evidence>
<keyword evidence="9" id="KW-1185">Reference proteome</keyword>
<keyword evidence="2" id="KW-0808">Transferase</keyword>
<name>A0A410QD30_9FIRM</name>
<proteinExistence type="predicted"/>
<dbReference type="KEGG" id="spoa:EQM13_09260"/>
<gene>
    <name evidence="8" type="ORF">EQM13_09260</name>
</gene>
<dbReference type="Gene3D" id="3.30.420.40">
    <property type="match status" value="2"/>
</dbReference>
<protein>
    <recommendedName>
        <fullName evidence="1">N(6)-L-threonylcarbamoyladenine synthase</fullName>
        <ecNumber evidence="1">2.3.1.234</ecNumber>
    </recommendedName>
</protein>
<dbReference type="GO" id="GO:0046872">
    <property type="term" value="F:metal ion binding"/>
    <property type="evidence" value="ECO:0007669"/>
    <property type="project" value="UniProtKB-KW"/>
</dbReference>
<dbReference type="GO" id="GO:0005829">
    <property type="term" value="C:cytosol"/>
    <property type="evidence" value="ECO:0007669"/>
    <property type="project" value="TreeGrafter"/>
</dbReference>
<keyword evidence="5" id="KW-0012">Acyltransferase</keyword>
<dbReference type="InterPro" id="IPR017861">
    <property type="entry name" value="KAE1/TsaD"/>
</dbReference>
<evidence type="ECO:0000259" key="7">
    <source>
        <dbReference type="Pfam" id="PF00814"/>
    </source>
</evidence>
<dbReference type="Proteomes" id="UP000287969">
    <property type="component" value="Chromosome"/>
</dbReference>
<dbReference type="PRINTS" id="PR00789">
    <property type="entry name" value="OSIALOPTASE"/>
</dbReference>
<comment type="catalytic activity">
    <reaction evidence="6">
        <text>L-threonylcarbamoyladenylate + adenosine(37) in tRNA = N(6)-L-threonylcarbamoyladenosine(37) in tRNA + AMP + H(+)</text>
        <dbReference type="Rhea" id="RHEA:37059"/>
        <dbReference type="Rhea" id="RHEA-COMP:10162"/>
        <dbReference type="Rhea" id="RHEA-COMP:10163"/>
        <dbReference type="ChEBI" id="CHEBI:15378"/>
        <dbReference type="ChEBI" id="CHEBI:73682"/>
        <dbReference type="ChEBI" id="CHEBI:74411"/>
        <dbReference type="ChEBI" id="CHEBI:74418"/>
        <dbReference type="ChEBI" id="CHEBI:456215"/>
        <dbReference type="EC" id="2.3.1.234"/>
    </reaction>
</comment>
<dbReference type="PANTHER" id="PTHR11735">
    <property type="entry name" value="TRNA N6-ADENOSINE THREONYLCARBAMOYLTRANSFERASE"/>
    <property type="match status" value="1"/>
</dbReference>
<keyword evidence="3" id="KW-0819">tRNA processing</keyword>
<dbReference type="GO" id="GO:0061711">
    <property type="term" value="F:tRNA N(6)-L-threonylcarbamoyladenine synthase activity"/>
    <property type="evidence" value="ECO:0007669"/>
    <property type="project" value="UniProtKB-EC"/>
</dbReference>
<evidence type="ECO:0000256" key="2">
    <source>
        <dbReference type="ARBA" id="ARBA00022679"/>
    </source>
</evidence>
<accession>A0A410QD30</accession>
<evidence type="ECO:0000256" key="4">
    <source>
        <dbReference type="ARBA" id="ARBA00022723"/>
    </source>
</evidence>
<reference evidence="9" key="1">
    <citation type="submission" date="2019-01" db="EMBL/GenBank/DDBJ databases">
        <title>Draft genomes of a novel of Sporanaerobacter strains.</title>
        <authorList>
            <person name="Ma S."/>
        </authorList>
    </citation>
    <scope>NUCLEOTIDE SEQUENCE [LARGE SCALE GENOMIC DNA]</scope>
    <source>
        <strain evidence="9">NJN-17</strain>
    </source>
</reference>
<dbReference type="Pfam" id="PF00814">
    <property type="entry name" value="TsaD"/>
    <property type="match status" value="1"/>
</dbReference>
<evidence type="ECO:0000313" key="9">
    <source>
        <dbReference type="Proteomes" id="UP000287969"/>
    </source>
</evidence>
<dbReference type="InterPro" id="IPR000905">
    <property type="entry name" value="Gcp-like_dom"/>
</dbReference>
<evidence type="ECO:0000313" key="8">
    <source>
        <dbReference type="EMBL" id="QAT61764.1"/>
    </source>
</evidence>
<dbReference type="PANTHER" id="PTHR11735:SF11">
    <property type="entry name" value="TRNA THREONYLCARBAMOYLADENOSINE BIOSYNTHESIS PROTEIN TSAB"/>
    <property type="match status" value="1"/>
</dbReference>
<dbReference type="EMBL" id="CP035282">
    <property type="protein sequence ID" value="QAT61764.1"/>
    <property type="molecule type" value="Genomic_DNA"/>
</dbReference>
<dbReference type="InterPro" id="IPR043129">
    <property type="entry name" value="ATPase_NBD"/>
</dbReference>
<dbReference type="AlphaFoldDB" id="A0A410QD30"/>
<evidence type="ECO:0000256" key="6">
    <source>
        <dbReference type="ARBA" id="ARBA00048117"/>
    </source>
</evidence>
<organism evidence="8 9">
    <name type="scientific">Acidilutibacter cellobiosedens</name>
    <dbReference type="NCBI Taxonomy" id="2507161"/>
    <lineage>
        <taxon>Bacteria</taxon>
        <taxon>Bacillati</taxon>
        <taxon>Bacillota</taxon>
        <taxon>Tissierellia</taxon>
        <taxon>Tissierellales</taxon>
        <taxon>Acidilutibacteraceae</taxon>
        <taxon>Acidilutibacter</taxon>
    </lineage>
</organism>
<dbReference type="GO" id="GO:0008033">
    <property type="term" value="P:tRNA processing"/>
    <property type="evidence" value="ECO:0007669"/>
    <property type="project" value="UniProtKB-KW"/>
</dbReference>
<keyword evidence="4" id="KW-0479">Metal-binding</keyword>
<dbReference type="EC" id="2.3.1.234" evidence="1"/>
<evidence type="ECO:0000256" key="5">
    <source>
        <dbReference type="ARBA" id="ARBA00023315"/>
    </source>
</evidence>